<organism evidence="1 2">
    <name type="scientific">Megaselia scalaris</name>
    <name type="common">Humpbacked fly</name>
    <name type="synonym">Phora scalaris</name>
    <dbReference type="NCBI Taxonomy" id="36166"/>
    <lineage>
        <taxon>Eukaryota</taxon>
        <taxon>Metazoa</taxon>
        <taxon>Ecdysozoa</taxon>
        <taxon>Arthropoda</taxon>
        <taxon>Hexapoda</taxon>
        <taxon>Insecta</taxon>
        <taxon>Pterygota</taxon>
        <taxon>Neoptera</taxon>
        <taxon>Endopterygota</taxon>
        <taxon>Diptera</taxon>
        <taxon>Brachycera</taxon>
        <taxon>Muscomorpha</taxon>
        <taxon>Platypezoidea</taxon>
        <taxon>Phoridae</taxon>
        <taxon>Megaseliini</taxon>
        <taxon>Megaselia</taxon>
    </lineage>
</organism>
<keyword evidence="2" id="KW-1185">Reference proteome</keyword>
<dbReference type="Proteomes" id="UP000015102">
    <property type="component" value="Unassembled WGS sequence"/>
</dbReference>
<sequence>MDAYSRNIITNNYKLGALEISAQPCFETVALTPIVESPLKVKTLFISTTPKTSSIHDIGGGFGHPKT</sequence>
<evidence type="ECO:0000313" key="2">
    <source>
        <dbReference type="Proteomes" id="UP000015102"/>
    </source>
</evidence>
<dbReference type="EMBL" id="CAQQ02172660">
    <property type="status" value="NOT_ANNOTATED_CDS"/>
    <property type="molecule type" value="Genomic_DNA"/>
</dbReference>
<name>T1GJB6_MEGSC</name>
<dbReference type="AlphaFoldDB" id="T1GJB6"/>
<accession>T1GJB6</accession>
<protein>
    <submittedName>
        <fullName evidence="1">Uncharacterized protein</fullName>
    </submittedName>
</protein>
<evidence type="ECO:0000313" key="1">
    <source>
        <dbReference type="EnsemblMetazoa" id="MESCA003561-PA"/>
    </source>
</evidence>
<reference evidence="2" key="1">
    <citation type="submission" date="2013-02" db="EMBL/GenBank/DDBJ databases">
        <authorList>
            <person name="Hughes D."/>
        </authorList>
    </citation>
    <scope>NUCLEOTIDE SEQUENCE</scope>
    <source>
        <strain>Durham</strain>
        <strain evidence="2">NC isolate 2 -- Noor lab</strain>
    </source>
</reference>
<dbReference type="HOGENOM" id="CLU_2815376_0_0_1"/>
<reference evidence="1" key="2">
    <citation type="submission" date="2015-06" db="UniProtKB">
        <authorList>
            <consortium name="EnsemblMetazoa"/>
        </authorList>
    </citation>
    <scope>IDENTIFICATION</scope>
</reference>
<dbReference type="EMBL" id="CAQQ02172661">
    <property type="status" value="NOT_ANNOTATED_CDS"/>
    <property type="molecule type" value="Genomic_DNA"/>
</dbReference>
<dbReference type="EnsemblMetazoa" id="MESCA003561-RA">
    <property type="protein sequence ID" value="MESCA003561-PA"/>
    <property type="gene ID" value="MESCA003561"/>
</dbReference>
<proteinExistence type="predicted"/>